<dbReference type="RefSeq" id="WP_126691773.1">
    <property type="nucleotide sequence ID" value="NZ_RXOF01000002.1"/>
</dbReference>
<gene>
    <name evidence="1" type="ORF">EJV47_03560</name>
</gene>
<dbReference type="OrthoDB" id="881805at2"/>
<dbReference type="InterPro" id="IPR025455">
    <property type="entry name" value="DUF4276"/>
</dbReference>
<dbReference type="Proteomes" id="UP000282184">
    <property type="component" value="Unassembled WGS sequence"/>
</dbReference>
<proteinExistence type="predicted"/>
<name>A0A431U675_9BACT</name>
<evidence type="ECO:0000313" key="1">
    <source>
        <dbReference type="EMBL" id="RTQ52116.1"/>
    </source>
</evidence>
<reference evidence="1 2" key="1">
    <citation type="submission" date="2018-12" db="EMBL/GenBank/DDBJ databases">
        <title>Hymenobacter gummosus sp. nov., isolated from a spring.</title>
        <authorList>
            <person name="Nie L."/>
        </authorList>
    </citation>
    <scope>NUCLEOTIDE SEQUENCE [LARGE SCALE GENOMIC DNA]</scope>
    <source>
        <strain evidence="1 2">KCTC 52166</strain>
    </source>
</reference>
<dbReference type="AlphaFoldDB" id="A0A431U675"/>
<protein>
    <submittedName>
        <fullName evidence="1">DUF4276 family protein</fullName>
    </submittedName>
</protein>
<keyword evidence="2" id="KW-1185">Reference proteome</keyword>
<dbReference type="Pfam" id="PF14103">
    <property type="entry name" value="DUF4276"/>
    <property type="match status" value="1"/>
</dbReference>
<organism evidence="1 2">
    <name type="scientific">Hymenobacter gummosus</name>
    <dbReference type="NCBI Taxonomy" id="1776032"/>
    <lineage>
        <taxon>Bacteria</taxon>
        <taxon>Pseudomonadati</taxon>
        <taxon>Bacteroidota</taxon>
        <taxon>Cytophagia</taxon>
        <taxon>Cytophagales</taxon>
        <taxon>Hymenobacteraceae</taxon>
        <taxon>Hymenobacter</taxon>
    </lineage>
</organism>
<accession>A0A431U675</accession>
<comment type="caution">
    <text evidence="1">The sequence shown here is derived from an EMBL/GenBank/DDBJ whole genome shotgun (WGS) entry which is preliminary data.</text>
</comment>
<evidence type="ECO:0000313" key="2">
    <source>
        <dbReference type="Proteomes" id="UP000282184"/>
    </source>
</evidence>
<sequence length="191" mass="21812">MRRELVFLLEEPSARALLETLLPRLLDASIQVRLIPFEGKQDLEKRLVGKLRHYINAEARFIVMRDQDSAPDCRVIKARLVDKCRESVSIVRIACRALETFYLADLAAVEKVLRLRGLQKQQAGAKFRAPDYLEAPDQELGKLTAQAYQKVRDSRLLGKYLALDNERSMSFKHLVAAIRRLEAELLALPDA</sequence>
<dbReference type="EMBL" id="RXOF01000002">
    <property type="protein sequence ID" value="RTQ52116.1"/>
    <property type="molecule type" value="Genomic_DNA"/>
</dbReference>